<proteinExistence type="predicted"/>
<keyword evidence="2" id="KW-1185">Reference proteome</keyword>
<name>A0A9P0ZFG1_CUSEU</name>
<gene>
    <name evidence="1" type="ORF">CEURO_LOCUS13853</name>
</gene>
<dbReference type="OrthoDB" id="1304457at2759"/>
<evidence type="ECO:0000313" key="1">
    <source>
        <dbReference type="EMBL" id="CAH9097471.1"/>
    </source>
</evidence>
<comment type="caution">
    <text evidence="1">The sequence shown here is derived from an EMBL/GenBank/DDBJ whole genome shotgun (WGS) entry which is preliminary data.</text>
</comment>
<dbReference type="AlphaFoldDB" id="A0A9P0ZFG1"/>
<dbReference type="Proteomes" id="UP001152484">
    <property type="component" value="Unassembled WGS sequence"/>
</dbReference>
<accession>A0A9P0ZFG1</accession>
<dbReference type="PANTHER" id="PTHR10492">
    <property type="match status" value="1"/>
</dbReference>
<dbReference type="EMBL" id="CAMAPE010000035">
    <property type="protein sequence ID" value="CAH9097471.1"/>
    <property type="molecule type" value="Genomic_DNA"/>
</dbReference>
<dbReference type="PANTHER" id="PTHR10492:SF102">
    <property type="entry name" value="ATP-DEPENDENT DNA HELICASE"/>
    <property type="match status" value="1"/>
</dbReference>
<sequence>MMHGPCGRAVKSAPCMVDSKCTKYFPKKWCADTTVDDDGYPVYRRRNNDRVISKNKADLDIRFVVPHNRYLLMKYGAHMNVEWCNRSMSIKYLFKYINKGRDRVTAGFYQAVDGDAQQKPIDEIQM</sequence>
<protein>
    <submittedName>
        <fullName evidence="1">Uncharacterized protein</fullName>
    </submittedName>
</protein>
<reference evidence="1" key="1">
    <citation type="submission" date="2022-07" db="EMBL/GenBank/DDBJ databases">
        <authorList>
            <person name="Macas J."/>
            <person name="Novak P."/>
            <person name="Neumann P."/>
        </authorList>
    </citation>
    <scope>NUCLEOTIDE SEQUENCE</scope>
</reference>
<organism evidence="1 2">
    <name type="scientific">Cuscuta europaea</name>
    <name type="common">European dodder</name>
    <dbReference type="NCBI Taxonomy" id="41803"/>
    <lineage>
        <taxon>Eukaryota</taxon>
        <taxon>Viridiplantae</taxon>
        <taxon>Streptophyta</taxon>
        <taxon>Embryophyta</taxon>
        <taxon>Tracheophyta</taxon>
        <taxon>Spermatophyta</taxon>
        <taxon>Magnoliopsida</taxon>
        <taxon>eudicotyledons</taxon>
        <taxon>Gunneridae</taxon>
        <taxon>Pentapetalae</taxon>
        <taxon>asterids</taxon>
        <taxon>lamiids</taxon>
        <taxon>Solanales</taxon>
        <taxon>Convolvulaceae</taxon>
        <taxon>Cuscuteae</taxon>
        <taxon>Cuscuta</taxon>
        <taxon>Cuscuta subgen. Cuscuta</taxon>
    </lineage>
</organism>
<evidence type="ECO:0000313" key="2">
    <source>
        <dbReference type="Proteomes" id="UP001152484"/>
    </source>
</evidence>
<feature type="non-terminal residue" evidence="1">
    <location>
        <position position="126"/>
    </location>
</feature>